<feature type="compositionally biased region" description="Acidic residues" evidence="1">
    <location>
        <begin position="85"/>
        <end position="104"/>
    </location>
</feature>
<proteinExistence type="predicted"/>
<protein>
    <submittedName>
        <fullName evidence="2">NACHT, LRR and PYD domains-containing protein 12-like protein</fullName>
    </submittedName>
</protein>
<organism evidence="2 3">
    <name type="scientific">Lates japonicus</name>
    <name type="common">Japanese lates</name>
    <dbReference type="NCBI Taxonomy" id="270547"/>
    <lineage>
        <taxon>Eukaryota</taxon>
        <taxon>Metazoa</taxon>
        <taxon>Chordata</taxon>
        <taxon>Craniata</taxon>
        <taxon>Vertebrata</taxon>
        <taxon>Euteleostomi</taxon>
        <taxon>Actinopterygii</taxon>
        <taxon>Neopterygii</taxon>
        <taxon>Teleostei</taxon>
        <taxon>Neoteleostei</taxon>
        <taxon>Acanthomorphata</taxon>
        <taxon>Carangaria</taxon>
        <taxon>Carangaria incertae sedis</taxon>
        <taxon>Centropomidae</taxon>
        <taxon>Lates</taxon>
    </lineage>
</organism>
<dbReference type="PANTHER" id="PTHR46114:SF1">
    <property type="entry name" value="ZAD DOMAIN-CONTAINING PROTEIN"/>
    <property type="match status" value="1"/>
</dbReference>
<dbReference type="AlphaFoldDB" id="A0AAD3M748"/>
<evidence type="ECO:0000256" key="1">
    <source>
        <dbReference type="SAM" id="MobiDB-lite"/>
    </source>
</evidence>
<dbReference type="Proteomes" id="UP001279410">
    <property type="component" value="Unassembled WGS sequence"/>
</dbReference>
<reference evidence="2" key="1">
    <citation type="submission" date="2022-08" db="EMBL/GenBank/DDBJ databases">
        <title>Genome sequencing of akame (Lates japonicus).</title>
        <authorList>
            <person name="Hashiguchi Y."/>
            <person name="Takahashi H."/>
        </authorList>
    </citation>
    <scope>NUCLEOTIDE SEQUENCE</scope>
    <source>
        <strain evidence="2">Kochi</strain>
    </source>
</reference>
<gene>
    <name evidence="2" type="ORF">AKAME5_000256700</name>
</gene>
<name>A0AAD3M748_LATJO</name>
<keyword evidence="3" id="KW-1185">Reference proteome</keyword>
<dbReference type="EMBL" id="BRZM01000006">
    <property type="protein sequence ID" value="GLD48621.1"/>
    <property type="molecule type" value="Genomic_DNA"/>
</dbReference>
<evidence type="ECO:0000313" key="2">
    <source>
        <dbReference type="EMBL" id="GLD48621.1"/>
    </source>
</evidence>
<feature type="region of interest" description="Disordered" evidence="1">
    <location>
        <begin position="79"/>
        <end position="104"/>
    </location>
</feature>
<accession>A0AAD3M748</accession>
<dbReference type="PANTHER" id="PTHR46114">
    <property type="entry name" value="APPLE DOMAIN-CONTAINING PROTEIN"/>
    <property type="match status" value="1"/>
</dbReference>
<sequence>MVCKSCTEYLRQGTKGKKNCLKFGIPMVWREPTNHVTDCYFCAIDVSGINRKNRSSLKYPDLESARRPVAHCDEIPVPVFGELPDISDEDSSSVPEDEEEEEVVLNDDAPHPFSQKELNDLVRDLSLSKSSAELLASRLKEKNLLSDSARITFYRNRHQEFLRFFFEEKDLVYCTDIAQLLHKLGVPQYEPKDWRLFIDSSKRSLKCVLLHNGNQFASVPLAHSTTLKEKYEAVKDTAQHYTKKDWPVRQELVPCRARNVITNPLVDRDKILFPPLHIKLGLIKQFTKALDKDGGCFTYLCHAFPGLTIEKLKAGIFDGPQIRQLIRDPEFENSMNEVELEAWKAFVLVVKNFLGNNKARNYAELVTNMLTAFRNLGCNMSIKMYYLFSHMDRFPENLGSMSDEQGERFHQDIKEMETRYQGRWDAVMMADYCWTLKRDIPAAEHSRGSKKRKFMP</sequence>
<comment type="caution">
    <text evidence="2">The sequence shown here is derived from an EMBL/GenBank/DDBJ whole genome shotgun (WGS) entry which is preliminary data.</text>
</comment>
<evidence type="ECO:0000313" key="3">
    <source>
        <dbReference type="Proteomes" id="UP001279410"/>
    </source>
</evidence>